<dbReference type="PANTHER" id="PTHR45665:SF9">
    <property type="entry name" value="AQUAPORIN-8"/>
    <property type="match status" value="1"/>
</dbReference>
<evidence type="ECO:0000256" key="6">
    <source>
        <dbReference type="ARBA" id="ARBA00023136"/>
    </source>
</evidence>
<dbReference type="SUPFAM" id="SSF81338">
    <property type="entry name" value="Aquaporin-like"/>
    <property type="match status" value="1"/>
</dbReference>
<dbReference type="AlphaFoldDB" id="A0A382AXG6"/>
<dbReference type="Gene3D" id="1.20.1080.10">
    <property type="entry name" value="Glycerol uptake facilitator protein"/>
    <property type="match status" value="2"/>
</dbReference>
<organism evidence="8">
    <name type="scientific">marine metagenome</name>
    <dbReference type="NCBI Taxonomy" id="408172"/>
    <lineage>
        <taxon>unclassified sequences</taxon>
        <taxon>metagenomes</taxon>
        <taxon>ecological metagenomes</taxon>
    </lineage>
</organism>
<keyword evidence="4" id="KW-0677">Repeat</keyword>
<dbReference type="InterPro" id="IPR034294">
    <property type="entry name" value="Aquaporin_transptr"/>
</dbReference>
<evidence type="ECO:0000256" key="4">
    <source>
        <dbReference type="ARBA" id="ARBA00022737"/>
    </source>
</evidence>
<feature type="transmembrane region" description="Helical" evidence="7">
    <location>
        <begin position="86"/>
        <end position="108"/>
    </location>
</feature>
<dbReference type="GO" id="GO:0005737">
    <property type="term" value="C:cytoplasm"/>
    <property type="evidence" value="ECO:0007669"/>
    <property type="project" value="UniProtKB-ARBA"/>
</dbReference>
<keyword evidence="6 7" id="KW-0472">Membrane</keyword>
<dbReference type="Pfam" id="PF00230">
    <property type="entry name" value="MIP"/>
    <property type="match status" value="1"/>
</dbReference>
<protein>
    <recommendedName>
        <fullName evidence="9">Aquaporin family protein</fullName>
    </recommendedName>
</protein>
<dbReference type="PANTHER" id="PTHR45665">
    <property type="entry name" value="AQUAPORIN-8"/>
    <property type="match status" value="1"/>
</dbReference>
<keyword evidence="5 7" id="KW-1133">Transmembrane helix</keyword>
<reference evidence="8" key="1">
    <citation type="submission" date="2018-05" db="EMBL/GenBank/DDBJ databases">
        <authorList>
            <person name="Lanie J.A."/>
            <person name="Ng W.-L."/>
            <person name="Kazmierczak K.M."/>
            <person name="Andrzejewski T.M."/>
            <person name="Davidsen T.M."/>
            <person name="Wayne K.J."/>
            <person name="Tettelin H."/>
            <person name="Glass J.I."/>
            <person name="Rusch D."/>
            <person name="Podicherti R."/>
            <person name="Tsui H.-C.T."/>
            <person name="Winkler M.E."/>
        </authorList>
    </citation>
    <scope>NUCLEOTIDE SEQUENCE</scope>
</reference>
<evidence type="ECO:0000256" key="5">
    <source>
        <dbReference type="ARBA" id="ARBA00022989"/>
    </source>
</evidence>
<feature type="transmembrane region" description="Helical" evidence="7">
    <location>
        <begin position="148"/>
        <end position="166"/>
    </location>
</feature>
<gene>
    <name evidence="8" type="ORF">METZ01_LOCUS158511</name>
</gene>
<dbReference type="GO" id="GO:0012505">
    <property type="term" value="C:endomembrane system"/>
    <property type="evidence" value="ECO:0007669"/>
    <property type="project" value="UniProtKB-SubCell"/>
</dbReference>
<dbReference type="GO" id="GO:0016020">
    <property type="term" value="C:membrane"/>
    <property type="evidence" value="ECO:0007669"/>
    <property type="project" value="InterPro"/>
</dbReference>
<dbReference type="InterPro" id="IPR023271">
    <property type="entry name" value="Aquaporin-like"/>
</dbReference>
<dbReference type="PRINTS" id="PR00783">
    <property type="entry name" value="MINTRINSICP"/>
</dbReference>
<keyword evidence="2" id="KW-0813">Transport</keyword>
<evidence type="ECO:0000256" key="3">
    <source>
        <dbReference type="ARBA" id="ARBA00022692"/>
    </source>
</evidence>
<dbReference type="EMBL" id="UINC01027063">
    <property type="protein sequence ID" value="SVB05657.1"/>
    <property type="molecule type" value="Genomic_DNA"/>
</dbReference>
<evidence type="ECO:0000256" key="1">
    <source>
        <dbReference type="ARBA" id="ARBA00004127"/>
    </source>
</evidence>
<dbReference type="InterPro" id="IPR000425">
    <property type="entry name" value="MIP"/>
</dbReference>
<feature type="transmembrane region" description="Helical" evidence="7">
    <location>
        <begin position="123"/>
        <end position="141"/>
    </location>
</feature>
<keyword evidence="3 7" id="KW-0812">Transmembrane</keyword>
<accession>A0A382AXG6</accession>
<evidence type="ECO:0000256" key="7">
    <source>
        <dbReference type="SAM" id="Phobius"/>
    </source>
</evidence>
<evidence type="ECO:0000256" key="2">
    <source>
        <dbReference type="ARBA" id="ARBA00022448"/>
    </source>
</evidence>
<feature type="transmembrane region" description="Helical" evidence="7">
    <location>
        <begin position="194"/>
        <end position="215"/>
    </location>
</feature>
<dbReference type="GO" id="GO:0015250">
    <property type="term" value="F:water channel activity"/>
    <property type="evidence" value="ECO:0007669"/>
    <property type="project" value="TreeGrafter"/>
</dbReference>
<feature type="transmembrane region" description="Helical" evidence="7">
    <location>
        <begin position="41"/>
        <end position="65"/>
    </location>
</feature>
<dbReference type="GO" id="GO:0019755">
    <property type="term" value="P:one-carbon compound transport"/>
    <property type="evidence" value="ECO:0007669"/>
    <property type="project" value="UniProtKB-ARBA"/>
</dbReference>
<sequence length="218" mass="23499">MDRELAKKCLAEFAGTCFLVMIVMGSGIMGENMSSDQLAVLIANSIAVGTGLTALIWIFISISGAHFNPAVSLVIYLKREMTLQHCVYFILFQFAGGFLGVVLANTMFGLDVIQIAQTDRGGLHIYLGEFIATFGLLMTILGVRKLSLIALAPAVGLYIAAAIWFTSSTSFANPAVTLARGFSDTFTGIHPEFIFVYIALQAAGAVMAMLFMNFLQNE</sequence>
<name>A0A382AXG6_9ZZZZ</name>
<feature type="transmembrane region" description="Helical" evidence="7">
    <location>
        <begin position="9"/>
        <end position="29"/>
    </location>
</feature>
<comment type="subcellular location">
    <subcellularLocation>
        <location evidence="1">Endomembrane system</location>
        <topology evidence="1">Multi-pass membrane protein</topology>
    </subcellularLocation>
</comment>
<proteinExistence type="predicted"/>
<evidence type="ECO:0008006" key="9">
    <source>
        <dbReference type="Google" id="ProtNLM"/>
    </source>
</evidence>
<evidence type="ECO:0000313" key="8">
    <source>
        <dbReference type="EMBL" id="SVB05657.1"/>
    </source>
</evidence>